<accession>A0ABW4DY74</accession>
<gene>
    <name evidence="7" type="ORF">ACFQ5P_12800</name>
</gene>
<evidence type="ECO:0000256" key="3">
    <source>
        <dbReference type="ARBA" id="ARBA00022448"/>
    </source>
</evidence>
<evidence type="ECO:0000256" key="5">
    <source>
        <dbReference type="SAM" id="SignalP"/>
    </source>
</evidence>
<dbReference type="Gene3D" id="3.90.76.10">
    <property type="entry name" value="Dipeptide-binding Protein, Domain 1"/>
    <property type="match status" value="1"/>
</dbReference>
<dbReference type="Proteomes" id="UP001597302">
    <property type="component" value="Unassembled WGS sequence"/>
</dbReference>
<dbReference type="PIRSF" id="PIRSF002741">
    <property type="entry name" value="MppA"/>
    <property type="match status" value="1"/>
</dbReference>
<evidence type="ECO:0000256" key="1">
    <source>
        <dbReference type="ARBA" id="ARBA00004418"/>
    </source>
</evidence>
<evidence type="ECO:0000259" key="6">
    <source>
        <dbReference type="Pfam" id="PF00496"/>
    </source>
</evidence>
<dbReference type="Gene3D" id="3.40.190.10">
    <property type="entry name" value="Periplasmic binding protein-like II"/>
    <property type="match status" value="1"/>
</dbReference>
<dbReference type="PANTHER" id="PTHR30290">
    <property type="entry name" value="PERIPLASMIC BINDING COMPONENT OF ABC TRANSPORTER"/>
    <property type="match status" value="1"/>
</dbReference>
<dbReference type="InterPro" id="IPR030678">
    <property type="entry name" value="Peptide/Ni-bd"/>
</dbReference>
<keyword evidence="8" id="KW-1185">Reference proteome</keyword>
<evidence type="ECO:0000313" key="8">
    <source>
        <dbReference type="Proteomes" id="UP001597302"/>
    </source>
</evidence>
<keyword evidence="4 5" id="KW-0732">Signal</keyword>
<keyword evidence="3" id="KW-0813">Transport</keyword>
<dbReference type="RefSeq" id="WP_131573612.1">
    <property type="nucleotide sequence ID" value="NZ_CBCSAJ010000007.1"/>
</dbReference>
<reference evidence="8" key="1">
    <citation type="journal article" date="2019" name="Int. J. Syst. Evol. Microbiol.">
        <title>The Global Catalogue of Microorganisms (GCM) 10K type strain sequencing project: providing services to taxonomists for standard genome sequencing and annotation.</title>
        <authorList>
            <consortium name="The Broad Institute Genomics Platform"/>
            <consortium name="The Broad Institute Genome Sequencing Center for Infectious Disease"/>
            <person name="Wu L."/>
            <person name="Ma J."/>
        </authorList>
    </citation>
    <scope>NUCLEOTIDE SEQUENCE [LARGE SCALE GENOMIC DNA]</scope>
    <source>
        <strain evidence="8">CCM 8875</strain>
    </source>
</reference>
<feature type="domain" description="Solute-binding protein family 5" evidence="6">
    <location>
        <begin position="76"/>
        <end position="439"/>
    </location>
</feature>
<dbReference type="Pfam" id="PF00496">
    <property type="entry name" value="SBP_bac_5"/>
    <property type="match status" value="1"/>
</dbReference>
<dbReference type="InterPro" id="IPR039424">
    <property type="entry name" value="SBP_5"/>
</dbReference>
<evidence type="ECO:0000256" key="2">
    <source>
        <dbReference type="ARBA" id="ARBA00005695"/>
    </source>
</evidence>
<name>A0ABW4DY74_9RHOB</name>
<organism evidence="7 8">
    <name type="scientific">Paracoccus nototheniae</name>
    <dbReference type="NCBI Taxonomy" id="2489002"/>
    <lineage>
        <taxon>Bacteria</taxon>
        <taxon>Pseudomonadati</taxon>
        <taxon>Pseudomonadota</taxon>
        <taxon>Alphaproteobacteria</taxon>
        <taxon>Rhodobacterales</taxon>
        <taxon>Paracoccaceae</taxon>
        <taxon>Paracoccus</taxon>
    </lineage>
</organism>
<dbReference type="CDD" id="cd08512">
    <property type="entry name" value="PBP2_NikA_DppA_OppA_like_7"/>
    <property type="match status" value="1"/>
</dbReference>
<comment type="similarity">
    <text evidence="2">Belongs to the bacterial solute-binding protein 5 family.</text>
</comment>
<feature type="chain" id="PRO_5046243712" evidence="5">
    <location>
        <begin position="26"/>
        <end position="533"/>
    </location>
</feature>
<evidence type="ECO:0000313" key="7">
    <source>
        <dbReference type="EMBL" id="MFD1482174.1"/>
    </source>
</evidence>
<dbReference type="SUPFAM" id="SSF53850">
    <property type="entry name" value="Periplasmic binding protein-like II"/>
    <property type="match status" value="1"/>
</dbReference>
<sequence>MKLRTRMLSSVLAVAAAALPLSAVAETPPNVMVMAWNIDAISTFDPAQVGEVVTIEMLSNTCDRLMEYAPEDETNILPGLAESYEVSEDGTTLTFKIREGLTFPSGNPATAQEMMWSLHRVLNVGLGAAAALTEYGFTAENAAERITAPDDTTLVMQFDQAYPTSLVLQAIAAYPVATMLDRDTIMENEVDGDLGNQYLATRTECVGPYHLARWNPGEVVILERNEDYWGEAPGMQTILIRHVAEAGTQRLMLTSGDIDVARDLTPEDIADVSAMEGIEVATTLKPQLTYLALNNEFGPFTDPNVRLALRYLLDYDAMGDSFLRNIGVIRQSPVQLGAFGALSEDEGRPFALDTDRARELLTEAGIDEGTNISLILGTHPYSMPIGQHFQENAAAVGLNVSVERMANAQLFSRVRGREFEMAVMSWQTSVGDAHGMASRQIYNPDNAAEAQLTQYPSWRSAYFSEEYNQRVMEALLEPDVDTREELYRQLQLDQMQEGPQVFMFQTSQNVAYRTALQGWTAHGFKAFYNMVSK</sequence>
<dbReference type="InterPro" id="IPR000914">
    <property type="entry name" value="SBP_5_dom"/>
</dbReference>
<proteinExistence type="inferred from homology"/>
<comment type="caution">
    <text evidence="7">The sequence shown here is derived from an EMBL/GenBank/DDBJ whole genome shotgun (WGS) entry which is preliminary data.</text>
</comment>
<dbReference type="PANTHER" id="PTHR30290:SF10">
    <property type="entry name" value="PERIPLASMIC OLIGOPEPTIDE-BINDING PROTEIN-RELATED"/>
    <property type="match status" value="1"/>
</dbReference>
<feature type="signal peptide" evidence="5">
    <location>
        <begin position="1"/>
        <end position="25"/>
    </location>
</feature>
<evidence type="ECO:0000256" key="4">
    <source>
        <dbReference type="ARBA" id="ARBA00022729"/>
    </source>
</evidence>
<protein>
    <submittedName>
        <fullName evidence="7">ABC transporter substrate-binding protein</fullName>
    </submittedName>
</protein>
<comment type="subcellular location">
    <subcellularLocation>
        <location evidence="1">Periplasm</location>
    </subcellularLocation>
</comment>
<dbReference type="Gene3D" id="3.10.105.10">
    <property type="entry name" value="Dipeptide-binding Protein, Domain 3"/>
    <property type="match status" value="1"/>
</dbReference>
<dbReference type="EMBL" id="JBHTOQ010000022">
    <property type="protein sequence ID" value="MFD1482174.1"/>
    <property type="molecule type" value="Genomic_DNA"/>
</dbReference>